<dbReference type="Proteomes" id="UP000646827">
    <property type="component" value="Unassembled WGS sequence"/>
</dbReference>
<protein>
    <submittedName>
        <fullName evidence="1">Uncharacterized protein</fullName>
    </submittedName>
</protein>
<dbReference type="Gene3D" id="3.40.50.1110">
    <property type="entry name" value="SGNH hydrolase"/>
    <property type="match status" value="1"/>
</dbReference>
<reference evidence="1 2" key="1">
    <citation type="submission" date="2020-12" db="EMBL/GenBank/DDBJ databases">
        <title>Metabolic potential, ecology and presence of endohyphal bacteria is reflected in genomic diversity of Mucoromycotina.</title>
        <authorList>
            <person name="Muszewska A."/>
            <person name="Okrasinska A."/>
            <person name="Steczkiewicz K."/>
            <person name="Drgas O."/>
            <person name="Orlowska M."/>
            <person name="Perlinska-Lenart U."/>
            <person name="Aleksandrzak-Piekarczyk T."/>
            <person name="Szatraj K."/>
            <person name="Zielenkiewicz U."/>
            <person name="Pilsyk S."/>
            <person name="Malc E."/>
            <person name="Mieczkowski P."/>
            <person name="Kruszewska J.S."/>
            <person name="Biernat P."/>
            <person name="Pawlowska J."/>
        </authorList>
    </citation>
    <scope>NUCLEOTIDE SEQUENCE [LARGE SCALE GENOMIC DNA]</scope>
    <source>
        <strain evidence="1 2">CBS 142.35</strain>
    </source>
</reference>
<sequence>MYKHKKISFVFGDSYTAVHGEKGNDKTWSLFESSDSVTNNPIIRDGYYEKTKGLTTSGGANWNEYLTSCYEGRPQDCPAHLFNLAYNGATVDQLLVASWEPSIADFVTQTKQWQNNIKPQVQYTRALTAIWFG</sequence>
<name>A0A8H7VME8_9FUNG</name>
<proteinExistence type="predicted"/>
<organism evidence="1 2">
    <name type="scientific">Circinella minor</name>
    <dbReference type="NCBI Taxonomy" id="1195481"/>
    <lineage>
        <taxon>Eukaryota</taxon>
        <taxon>Fungi</taxon>
        <taxon>Fungi incertae sedis</taxon>
        <taxon>Mucoromycota</taxon>
        <taxon>Mucoromycotina</taxon>
        <taxon>Mucoromycetes</taxon>
        <taxon>Mucorales</taxon>
        <taxon>Lichtheimiaceae</taxon>
        <taxon>Circinella</taxon>
    </lineage>
</organism>
<accession>A0A8H7VME8</accession>
<evidence type="ECO:0000313" key="1">
    <source>
        <dbReference type="EMBL" id="KAG2228051.1"/>
    </source>
</evidence>
<comment type="caution">
    <text evidence="1">The sequence shown here is derived from an EMBL/GenBank/DDBJ whole genome shotgun (WGS) entry which is preliminary data.</text>
</comment>
<dbReference type="AlphaFoldDB" id="A0A8H7VME8"/>
<dbReference type="InterPro" id="IPR036514">
    <property type="entry name" value="SGNH_hydro_sf"/>
</dbReference>
<keyword evidence="2" id="KW-1185">Reference proteome</keyword>
<dbReference type="EMBL" id="JAEPRB010000003">
    <property type="protein sequence ID" value="KAG2228051.1"/>
    <property type="molecule type" value="Genomic_DNA"/>
</dbReference>
<dbReference type="SUPFAM" id="SSF52266">
    <property type="entry name" value="SGNH hydrolase"/>
    <property type="match status" value="1"/>
</dbReference>
<gene>
    <name evidence="1" type="ORF">INT45_012075</name>
</gene>
<evidence type="ECO:0000313" key="2">
    <source>
        <dbReference type="Proteomes" id="UP000646827"/>
    </source>
</evidence>
<dbReference type="OrthoDB" id="1600564at2759"/>